<dbReference type="PANTHER" id="PTHR45922:SF1">
    <property type="entry name" value="CLEAVAGE AND POLYADENYLATION SPECIFICITY FACTOR SUBUNIT 2"/>
    <property type="match status" value="1"/>
</dbReference>
<organism evidence="3 4">
    <name type="scientific">Punica granatum</name>
    <name type="common">Pomegranate</name>
    <dbReference type="NCBI Taxonomy" id="22663"/>
    <lineage>
        <taxon>Eukaryota</taxon>
        <taxon>Viridiplantae</taxon>
        <taxon>Streptophyta</taxon>
        <taxon>Embryophyta</taxon>
        <taxon>Tracheophyta</taxon>
        <taxon>Spermatophyta</taxon>
        <taxon>Magnoliopsida</taxon>
        <taxon>eudicotyledons</taxon>
        <taxon>Gunneridae</taxon>
        <taxon>Pentapetalae</taxon>
        <taxon>rosids</taxon>
        <taxon>malvids</taxon>
        <taxon>Myrtales</taxon>
        <taxon>Lythraceae</taxon>
        <taxon>Punica</taxon>
    </lineage>
</organism>
<proteinExistence type="inferred from homology"/>
<comment type="similarity">
    <text evidence="1">Belongs to the metallo-beta-lactamase superfamily. RNA-metabolizing metallo-beta-lactamase-like family. CPSF2/YSH1 subfamily.</text>
</comment>
<protein>
    <recommendedName>
        <fullName evidence="1">Cleavage and polyadenylation specificity factor subunit 2</fullName>
    </recommendedName>
    <alternativeName>
        <fullName evidence="1">Cleavage and polyadenylation specificity factor 100 kDa subunit</fullName>
    </alternativeName>
</protein>
<evidence type="ECO:0000313" key="4">
    <source>
        <dbReference type="Proteomes" id="UP000233551"/>
    </source>
</evidence>
<dbReference type="InterPro" id="IPR025069">
    <property type="entry name" value="Cpsf2_C"/>
</dbReference>
<accession>A0A2I0J771</accession>
<name>A0A2I0J771_PUNGR</name>
<reference evidence="3 4" key="1">
    <citation type="submission" date="2017-11" db="EMBL/GenBank/DDBJ databases">
        <title>De-novo sequencing of pomegranate (Punica granatum L.) genome.</title>
        <authorList>
            <person name="Akparov Z."/>
            <person name="Amiraslanov A."/>
            <person name="Hajiyeva S."/>
            <person name="Abbasov M."/>
            <person name="Kaur K."/>
            <person name="Hamwieh A."/>
            <person name="Solovyev V."/>
            <person name="Salamov A."/>
            <person name="Braich B."/>
            <person name="Kosarev P."/>
            <person name="Mahmoud A."/>
            <person name="Hajiyev E."/>
            <person name="Babayeva S."/>
            <person name="Izzatullayeva V."/>
            <person name="Mammadov A."/>
            <person name="Mammadov A."/>
            <person name="Sharifova S."/>
            <person name="Ojaghi J."/>
            <person name="Eynullazada K."/>
            <person name="Bayramov B."/>
            <person name="Abdulazimova A."/>
            <person name="Shahmuradov I."/>
        </authorList>
    </citation>
    <scope>NUCLEOTIDE SEQUENCE [LARGE SCALE GENOMIC DNA]</scope>
    <source>
        <strain evidence="4">cv. AG2017</strain>
        <tissue evidence="3">Leaf</tissue>
    </source>
</reference>
<evidence type="ECO:0000259" key="2">
    <source>
        <dbReference type="Pfam" id="PF13299"/>
    </source>
</evidence>
<gene>
    <name evidence="3" type="ORF">CRG98_027484</name>
</gene>
<keyword evidence="1" id="KW-0507">mRNA processing</keyword>
<evidence type="ECO:0000313" key="3">
    <source>
        <dbReference type="EMBL" id="PKI52068.1"/>
    </source>
</evidence>
<dbReference type="GO" id="GO:0003723">
    <property type="term" value="F:RNA binding"/>
    <property type="evidence" value="ECO:0007669"/>
    <property type="project" value="UniProtKB-KW"/>
</dbReference>
<comment type="caution">
    <text evidence="3">The sequence shown here is derived from an EMBL/GenBank/DDBJ whole genome shotgun (WGS) entry which is preliminary data.</text>
</comment>
<dbReference type="GO" id="GO:0005847">
    <property type="term" value="C:mRNA cleavage and polyadenylation specificity factor complex"/>
    <property type="evidence" value="ECO:0007669"/>
    <property type="project" value="InterPro"/>
</dbReference>
<keyword evidence="1" id="KW-0539">Nucleus</keyword>
<keyword evidence="4" id="KW-1185">Reference proteome</keyword>
<sequence length="95" mass="10516">MLSLLPLSNPPPPHKSVLVGDLKMADFKQYLASKGVQVEFAGGALRCGEYVTLRKVGDASQKGGLSGTQQIVLEGPLCEDYYKIREYLYSQYYLL</sequence>
<dbReference type="Proteomes" id="UP000233551">
    <property type="component" value="Unassembled WGS sequence"/>
</dbReference>
<dbReference type="GO" id="GO:0006398">
    <property type="term" value="P:mRNA 3'-end processing by stem-loop binding and cleavage"/>
    <property type="evidence" value="ECO:0007669"/>
    <property type="project" value="InterPro"/>
</dbReference>
<dbReference type="Pfam" id="PF13299">
    <property type="entry name" value="CPSF100_C"/>
    <property type="match status" value="1"/>
</dbReference>
<keyword evidence="1" id="KW-0694">RNA-binding</keyword>
<dbReference type="AlphaFoldDB" id="A0A2I0J771"/>
<evidence type="ECO:0000256" key="1">
    <source>
        <dbReference type="RuleBase" id="RU365006"/>
    </source>
</evidence>
<dbReference type="STRING" id="22663.A0A2I0J771"/>
<dbReference type="PANTHER" id="PTHR45922">
    <property type="entry name" value="CLEAVAGE AND POLYADENYLATION SPECIFICITY FACTOR SUBUNIT 2"/>
    <property type="match status" value="1"/>
</dbReference>
<dbReference type="EMBL" id="PGOL01001975">
    <property type="protein sequence ID" value="PKI52068.1"/>
    <property type="molecule type" value="Genomic_DNA"/>
</dbReference>
<dbReference type="InterPro" id="IPR027075">
    <property type="entry name" value="CPSF2"/>
</dbReference>
<feature type="domain" description="Cleavage and polyadenylation specificity factor 2 C-terminal" evidence="2">
    <location>
        <begin position="4"/>
        <end position="92"/>
    </location>
</feature>
<comment type="subcellular location">
    <subcellularLocation>
        <location evidence="1">Nucleus</location>
    </subcellularLocation>
</comment>